<feature type="compositionally biased region" description="Polar residues" evidence="8">
    <location>
        <begin position="1"/>
        <end position="41"/>
    </location>
</feature>
<gene>
    <name evidence="9" type="ORF">C9374_007629</name>
</gene>
<evidence type="ECO:0000256" key="5">
    <source>
        <dbReference type="ARBA" id="ARBA00022989"/>
    </source>
</evidence>
<evidence type="ECO:0000256" key="1">
    <source>
        <dbReference type="ARBA" id="ARBA00004127"/>
    </source>
</evidence>
<dbReference type="InterPro" id="IPR003492">
    <property type="entry name" value="Battenin_disease_Cln3"/>
</dbReference>
<evidence type="ECO:0000256" key="7">
    <source>
        <dbReference type="RuleBase" id="RU361113"/>
    </source>
</evidence>
<dbReference type="GO" id="GO:0051453">
    <property type="term" value="P:regulation of intracellular pH"/>
    <property type="evidence" value="ECO:0007669"/>
    <property type="project" value="TreeGrafter"/>
</dbReference>
<feature type="transmembrane region" description="Helical" evidence="7">
    <location>
        <begin position="202"/>
        <end position="222"/>
    </location>
</feature>
<evidence type="ECO:0000256" key="4">
    <source>
        <dbReference type="ARBA" id="ARBA00022692"/>
    </source>
</evidence>
<feature type="transmembrane region" description="Helical" evidence="7">
    <location>
        <begin position="318"/>
        <end position="336"/>
    </location>
</feature>
<sequence length="413" mass="45918">MLGTQRSPSTSQHQDSSPLLGATSGQNKEMNEYNSNIQYEYQKQEREEIPAHEETSLQQAIQGYGSHQNSPPTLRLVGEEGSSLSRHLSSYDHVEEGGNEEEKPKKEKKKREPAKTRDLVAFFICGLLNNYSYVIMLSAAEDLIHGQSSIVLLADILPTLVLKAIAPFFMHAIPYNIRVGLAVILALASFQMVAWFDNIGLKLVGVVMASLSSGGGEITFLAMSSYYHKNTVSAWSSGTGGAGIFGALSYLALKGWFQLSPSISLSIITPLPLLMLLATFVIMSGAHYANGFCARGKGVQKDKKTSFEPLTMNEKLKLVLYMLPLTTVYFAEYLINQGVAPTITFRKELIPAKDDYMYYQFLYQIGVFISRSSVNIFPIKRLWVPAVLQCSLFVFLLLDAYFRFVPAIFFTFA</sequence>
<evidence type="ECO:0000256" key="3">
    <source>
        <dbReference type="ARBA" id="ARBA00022448"/>
    </source>
</evidence>
<comment type="caution">
    <text evidence="9">The sequence shown here is derived from an EMBL/GenBank/DDBJ whole genome shotgun (WGS) entry which is preliminary data.</text>
</comment>
<feature type="compositionally biased region" description="Polar residues" evidence="8">
    <location>
        <begin position="56"/>
        <end position="72"/>
    </location>
</feature>
<dbReference type="InterPro" id="IPR036259">
    <property type="entry name" value="MFS_trans_sf"/>
</dbReference>
<dbReference type="Proteomes" id="UP000816034">
    <property type="component" value="Unassembled WGS sequence"/>
</dbReference>
<dbReference type="GO" id="GO:0005773">
    <property type="term" value="C:vacuole"/>
    <property type="evidence" value="ECO:0007669"/>
    <property type="project" value="TreeGrafter"/>
</dbReference>
<evidence type="ECO:0000313" key="10">
    <source>
        <dbReference type="Proteomes" id="UP000816034"/>
    </source>
</evidence>
<keyword evidence="5 7" id="KW-1133">Transmembrane helix</keyword>
<evidence type="ECO:0008006" key="11">
    <source>
        <dbReference type="Google" id="ProtNLM"/>
    </source>
</evidence>
<feature type="transmembrane region" description="Helical" evidence="7">
    <location>
        <begin position="119"/>
        <end position="140"/>
    </location>
</feature>
<reference evidence="9 10" key="1">
    <citation type="journal article" date="2018" name="BMC Genomics">
        <title>The genome of Naegleria lovaniensis, the basis for a comparative approach to unravel pathogenicity factors of the human pathogenic amoeba N. fowleri.</title>
        <authorList>
            <person name="Liechti N."/>
            <person name="Schurch N."/>
            <person name="Bruggmann R."/>
            <person name="Wittwer M."/>
        </authorList>
    </citation>
    <scope>NUCLEOTIDE SEQUENCE [LARGE SCALE GENOMIC DNA]</scope>
    <source>
        <strain evidence="9 10">ATCC 30569</strain>
    </source>
</reference>
<feature type="transmembrane region" description="Helical" evidence="7">
    <location>
        <begin position="356"/>
        <end position="374"/>
    </location>
</feature>
<dbReference type="RefSeq" id="XP_044546253.1">
    <property type="nucleotide sequence ID" value="XM_044697615.1"/>
</dbReference>
<feature type="compositionally biased region" description="Basic and acidic residues" evidence="8">
    <location>
        <begin position="89"/>
        <end position="105"/>
    </location>
</feature>
<keyword evidence="6 7" id="KW-0472">Membrane</keyword>
<keyword evidence="3" id="KW-0813">Transport</keyword>
<dbReference type="PRINTS" id="PR01315">
    <property type="entry name" value="BATTENIN"/>
</dbReference>
<keyword evidence="4 7" id="KW-0812">Transmembrane</keyword>
<dbReference type="PANTHER" id="PTHR10981">
    <property type="entry name" value="BATTENIN"/>
    <property type="match status" value="1"/>
</dbReference>
<dbReference type="SUPFAM" id="SSF103473">
    <property type="entry name" value="MFS general substrate transporter"/>
    <property type="match status" value="1"/>
</dbReference>
<dbReference type="PANTHER" id="PTHR10981:SF0">
    <property type="entry name" value="BATTENIN"/>
    <property type="match status" value="1"/>
</dbReference>
<organism evidence="9 10">
    <name type="scientific">Naegleria lovaniensis</name>
    <name type="common">Amoeba</name>
    <dbReference type="NCBI Taxonomy" id="51637"/>
    <lineage>
        <taxon>Eukaryota</taxon>
        <taxon>Discoba</taxon>
        <taxon>Heterolobosea</taxon>
        <taxon>Tetramitia</taxon>
        <taxon>Eutetramitia</taxon>
        <taxon>Vahlkampfiidae</taxon>
        <taxon>Naegleria</taxon>
    </lineage>
</organism>
<name>A0AA88GKT6_NAELO</name>
<proteinExistence type="inferred from homology"/>
<dbReference type="GO" id="GO:0012505">
    <property type="term" value="C:endomembrane system"/>
    <property type="evidence" value="ECO:0007669"/>
    <property type="project" value="UniProtKB-SubCell"/>
</dbReference>
<protein>
    <recommendedName>
        <fullName evidence="11">Battenin</fullName>
    </recommendedName>
</protein>
<evidence type="ECO:0000256" key="8">
    <source>
        <dbReference type="SAM" id="MobiDB-lite"/>
    </source>
</evidence>
<comment type="similarity">
    <text evidence="2 7">Belongs to the battenin family.</text>
</comment>
<dbReference type="Pfam" id="PF02487">
    <property type="entry name" value="CLN3"/>
    <property type="match status" value="2"/>
</dbReference>
<evidence type="ECO:0000256" key="6">
    <source>
        <dbReference type="ARBA" id="ARBA00023136"/>
    </source>
</evidence>
<keyword evidence="10" id="KW-1185">Reference proteome</keyword>
<dbReference type="EMBL" id="PYSW02000030">
    <property type="protein sequence ID" value="KAG2378991.1"/>
    <property type="molecule type" value="Genomic_DNA"/>
</dbReference>
<accession>A0AA88GKT6</accession>
<feature type="transmembrane region" description="Helical" evidence="7">
    <location>
        <begin position="177"/>
        <end position="196"/>
    </location>
</feature>
<feature type="region of interest" description="Disordered" evidence="8">
    <location>
        <begin position="1"/>
        <end position="112"/>
    </location>
</feature>
<feature type="compositionally biased region" description="Basic and acidic residues" evidence="8">
    <location>
        <begin position="42"/>
        <end position="55"/>
    </location>
</feature>
<dbReference type="GeneID" id="68100083"/>
<dbReference type="AlphaFoldDB" id="A0AA88GKT6"/>
<feature type="transmembrane region" description="Helical" evidence="7">
    <location>
        <begin position="273"/>
        <end position="294"/>
    </location>
</feature>
<evidence type="ECO:0000256" key="2">
    <source>
        <dbReference type="ARBA" id="ARBA00007467"/>
    </source>
</evidence>
<feature type="transmembrane region" description="Helical" evidence="7">
    <location>
        <begin position="234"/>
        <end position="253"/>
    </location>
</feature>
<evidence type="ECO:0000313" key="9">
    <source>
        <dbReference type="EMBL" id="KAG2378991.1"/>
    </source>
</evidence>
<feature type="transmembrane region" description="Helical" evidence="7">
    <location>
        <begin position="386"/>
        <end position="412"/>
    </location>
</feature>
<feature type="transmembrane region" description="Helical" evidence="7">
    <location>
        <begin position="146"/>
        <end position="165"/>
    </location>
</feature>
<comment type="subcellular location">
    <subcellularLocation>
        <location evidence="1">Endomembrane system</location>
        <topology evidence="1">Multi-pass membrane protein</topology>
    </subcellularLocation>
</comment>
<dbReference type="GO" id="GO:0016020">
    <property type="term" value="C:membrane"/>
    <property type="evidence" value="ECO:0007669"/>
    <property type="project" value="UniProtKB-UniRule"/>
</dbReference>